<dbReference type="GO" id="GO:0045944">
    <property type="term" value="P:positive regulation of transcription by RNA polymerase II"/>
    <property type="evidence" value="ECO:0007669"/>
    <property type="project" value="TreeGrafter"/>
</dbReference>
<dbReference type="GO" id="GO:0000976">
    <property type="term" value="F:transcription cis-regulatory region binding"/>
    <property type="evidence" value="ECO:0007669"/>
    <property type="project" value="TreeGrafter"/>
</dbReference>
<dbReference type="PANTHER" id="PTHR37534:SF48">
    <property type="entry name" value="FINGER DOMAIN PROTEIN, PUTATIVE-RELATED"/>
    <property type="match status" value="1"/>
</dbReference>
<dbReference type="GO" id="GO:0000981">
    <property type="term" value="F:DNA-binding transcription factor activity, RNA polymerase II-specific"/>
    <property type="evidence" value="ECO:0007669"/>
    <property type="project" value="InterPro"/>
</dbReference>
<dbReference type="InterPro" id="IPR001138">
    <property type="entry name" value="Zn2Cys6_DnaBD"/>
</dbReference>
<reference evidence="5" key="1">
    <citation type="journal article" date="2021" name="Nat. Commun.">
        <title>Genetic determinants of endophytism in the Arabidopsis root mycobiome.</title>
        <authorList>
            <person name="Mesny F."/>
            <person name="Miyauchi S."/>
            <person name="Thiergart T."/>
            <person name="Pickel B."/>
            <person name="Atanasova L."/>
            <person name="Karlsson M."/>
            <person name="Huettel B."/>
            <person name="Barry K.W."/>
            <person name="Haridas S."/>
            <person name="Chen C."/>
            <person name="Bauer D."/>
            <person name="Andreopoulos W."/>
            <person name="Pangilinan J."/>
            <person name="LaButti K."/>
            <person name="Riley R."/>
            <person name="Lipzen A."/>
            <person name="Clum A."/>
            <person name="Drula E."/>
            <person name="Henrissat B."/>
            <person name="Kohler A."/>
            <person name="Grigoriev I.V."/>
            <person name="Martin F.M."/>
            <person name="Hacquard S."/>
        </authorList>
    </citation>
    <scope>NUCLEOTIDE SEQUENCE</scope>
    <source>
        <strain evidence="5">MPI-CAGE-CH-0230</strain>
    </source>
</reference>
<dbReference type="Gene3D" id="4.10.240.10">
    <property type="entry name" value="Zn(2)-C6 fungal-type DNA-binding domain"/>
    <property type="match status" value="1"/>
</dbReference>
<sequence length="557" mass="62814">MTAIPIRGLSPTSDSSTLDESTSDSAASAPSNTQPPPPKKQCWECQRRRVVCDSVEPVCGKCEAIGVVCPGFDDKKPLVWLAPGKVTARPRKKKRAPNGARAMASAAKRGSELISRLTGEKPEKIDLRPIERQLTKHNALRKAAGKNKDMYDSTFILFPELVYDKDIEQIFQAARYYDLQMYPEYEPILAMIPQAFIRRFELPTVPYFPMAIRHSVICITLGHRIHKLPTTTDPAFVFKSWEVFYRHRGKAIAGLTADMGSLDPVRRFIALIGTATFLMVDIQQCYPDWRIHYVGLRHLIDLCGGLDFVQSLAEETKSVMHVYMLCGMFANAITHRTQQLTCVSIDEQRRFIENSYDEKIMPYFMCPRTLLLAIVNINELRAEGMLHQFHLPDEPSPLPTPAELLAQIDAFDPVPWSDSITKGHQPQVVALGELFKTTTRLYCILSLQAVGLIPRTVELEVTKALHGDKLFGMLRAQMRSNILMQKSCLFSVAVAGFMAAHRGEEDRVYIRDECEFLSRSAGQASPLMLNVALQSFWESGRTEWDECFEQGYALSVC</sequence>
<dbReference type="PANTHER" id="PTHR37534">
    <property type="entry name" value="TRANSCRIPTIONAL ACTIVATOR PROTEIN UGA3"/>
    <property type="match status" value="1"/>
</dbReference>
<dbReference type="EMBL" id="JAGTJQ010000010">
    <property type="protein sequence ID" value="KAH7020769.1"/>
    <property type="molecule type" value="Genomic_DNA"/>
</dbReference>
<proteinExistence type="predicted"/>
<feature type="compositionally biased region" description="Low complexity" evidence="3">
    <location>
        <begin position="9"/>
        <end position="31"/>
    </location>
</feature>
<accession>A0A9P8XYC3</accession>
<gene>
    <name evidence="5" type="ORF">B0I36DRAFT_367252</name>
</gene>
<evidence type="ECO:0000256" key="3">
    <source>
        <dbReference type="SAM" id="MobiDB-lite"/>
    </source>
</evidence>
<dbReference type="SMART" id="SM00066">
    <property type="entry name" value="GAL4"/>
    <property type="match status" value="1"/>
</dbReference>
<dbReference type="GeneID" id="70188969"/>
<evidence type="ECO:0000259" key="4">
    <source>
        <dbReference type="PROSITE" id="PS50048"/>
    </source>
</evidence>
<dbReference type="Proteomes" id="UP000756346">
    <property type="component" value="Unassembled WGS sequence"/>
</dbReference>
<dbReference type="GO" id="GO:0005634">
    <property type="term" value="C:nucleus"/>
    <property type="evidence" value="ECO:0007669"/>
    <property type="project" value="UniProtKB-SubCell"/>
</dbReference>
<dbReference type="AlphaFoldDB" id="A0A9P8XYC3"/>
<feature type="region of interest" description="Disordered" evidence="3">
    <location>
        <begin position="1"/>
        <end position="41"/>
    </location>
</feature>
<protein>
    <recommendedName>
        <fullName evidence="4">Zn(2)-C6 fungal-type domain-containing protein</fullName>
    </recommendedName>
</protein>
<evidence type="ECO:0000313" key="6">
    <source>
        <dbReference type="Proteomes" id="UP000756346"/>
    </source>
</evidence>
<keyword evidence="2" id="KW-0539">Nucleus</keyword>
<dbReference type="Pfam" id="PF11951">
    <property type="entry name" value="Fungal_trans_2"/>
    <property type="match status" value="1"/>
</dbReference>
<dbReference type="InterPro" id="IPR021858">
    <property type="entry name" value="Fun_TF"/>
</dbReference>
<dbReference type="GO" id="GO:0008270">
    <property type="term" value="F:zinc ion binding"/>
    <property type="evidence" value="ECO:0007669"/>
    <property type="project" value="InterPro"/>
</dbReference>
<organism evidence="5 6">
    <name type="scientific">Microdochium trichocladiopsis</name>
    <dbReference type="NCBI Taxonomy" id="1682393"/>
    <lineage>
        <taxon>Eukaryota</taxon>
        <taxon>Fungi</taxon>
        <taxon>Dikarya</taxon>
        <taxon>Ascomycota</taxon>
        <taxon>Pezizomycotina</taxon>
        <taxon>Sordariomycetes</taxon>
        <taxon>Xylariomycetidae</taxon>
        <taxon>Xylariales</taxon>
        <taxon>Microdochiaceae</taxon>
        <taxon>Microdochium</taxon>
    </lineage>
</organism>
<dbReference type="SUPFAM" id="SSF57701">
    <property type="entry name" value="Zn2/Cys6 DNA-binding domain"/>
    <property type="match status" value="1"/>
</dbReference>
<evidence type="ECO:0000256" key="1">
    <source>
        <dbReference type="ARBA" id="ARBA00004123"/>
    </source>
</evidence>
<dbReference type="OrthoDB" id="5386330at2759"/>
<dbReference type="InterPro" id="IPR036864">
    <property type="entry name" value="Zn2-C6_fun-type_DNA-bd_sf"/>
</dbReference>
<dbReference type="Pfam" id="PF00172">
    <property type="entry name" value="Zn_clus"/>
    <property type="match status" value="1"/>
</dbReference>
<name>A0A9P8XYC3_9PEZI</name>
<evidence type="ECO:0000256" key="2">
    <source>
        <dbReference type="ARBA" id="ARBA00023242"/>
    </source>
</evidence>
<dbReference type="RefSeq" id="XP_046006970.1">
    <property type="nucleotide sequence ID" value="XM_046159423.1"/>
</dbReference>
<feature type="domain" description="Zn(2)-C6 fungal-type" evidence="4">
    <location>
        <begin position="41"/>
        <end position="69"/>
    </location>
</feature>
<keyword evidence="6" id="KW-1185">Reference proteome</keyword>
<dbReference type="PROSITE" id="PS50048">
    <property type="entry name" value="ZN2_CY6_FUNGAL_2"/>
    <property type="match status" value="1"/>
</dbReference>
<evidence type="ECO:0000313" key="5">
    <source>
        <dbReference type="EMBL" id="KAH7020769.1"/>
    </source>
</evidence>
<comment type="subcellular location">
    <subcellularLocation>
        <location evidence="1">Nucleus</location>
    </subcellularLocation>
</comment>
<comment type="caution">
    <text evidence="5">The sequence shown here is derived from an EMBL/GenBank/DDBJ whole genome shotgun (WGS) entry which is preliminary data.</text>
</comment>